<dbReference type="AlphaFoldDB" id="A0A918K6C6"/>
<gene>
    <name evidence="2" type="ORF">GCM10010358_01670</name>
</gene>
<name>A0A918K6C6_9ACTN</name>
<dbReference type="RefSeq" id="WP_190188580.1">
    <property type="nucleotide sequence ID" value="NZ_BMVU01000001.1"/>
</dbReference>
<protein>
    <submittedName>
        <fullName evidence="2">Uncharacterized protein</fullName>
    </submittedName>
</protein>
<sequence length="74" mass="7032">MTSNARVVAAGAGPVGGRPAGGTRGPHPHRETAGGGRPVGGVPAGAPARAREGAEPLPSDGTSPLHPLTHDGGS</sequence>
<evidence type="ECO:0000313" key="3">
    <source>
        <dbReference type="Proteomes" id="UP000619244"/>
    </source>
</evidence>
<feature type="compositionally biased region" description="Low complexity" evidence="1">
    <location>
        <begin position="1"/>
        <end position="12"/>
    </location>
</feature>
<accession>A0A918K6C6</accession>
<organism evidence="2 3">
    <name type="scientific">Streptomyces minutiscleroticus</name>
    <dbReference type="NCBI Taxonomy" id="68238"/>
    <lineage>
        <taxon>Bacteria</taxon>
        <taxon>Bacillati</taxon>
        <taxon>Actinomycetota</taxon>
        <taxon>Actinomycetes</taxon>
        <taxon>Kitasatosporales</taxon>
        <taxon>Streptomycetaceae</taxon>
        <taxon>Streptomyces</taxon>
    </lineage>
</organism>
<dbReference type="Proteomes" id="UP000619244">
    <property type="component" value="Unassembled WGS sequence"/>
</dbReference>
<feature type="compositionally biased region" description="Gly residues" evidence="1">
    <location>
        <begin position="33"/>
        <end position="43"/>
    </location>
</feature>
<feature type="region of interest" description="Disordered" evidence="1">
    <location>
        <begin position="1"/>
        <end position="74"/>
    </location>
</feature>
<reference evidence="2" key="1">
    <citation type="journal article" date="2014" name="Int. J. Syst. Evol. Microbiol.">
        <title>Complete genome sequence of Corynebacterium casei LMG S-19264T (=DSM 44701T), isolated from a smear-ripened cheese.</title>
        <authorList>
            <consortium name="US DOE Joint Genome Institute (JGI-PGF)"/>
            <person name="Walter F."/>
            <person name="Albersmeier A."/>
            <person name="Kalinowski J."/>
            <person name="Ruckert C."/>
        </authorList>
    </citation>
    <scope>NUCLEOTIDE SEQUENCE</scope>
    <source>
        <strain evidence="2">JCM 4790</strain>
    </source>
</reference>
<evidence type="ECO:0000313" key="2">
    <source>
        <dbReference type="EMBL" id="GGX51712.1"/>
    </source>
</evidence>
<feature type="compositionally biased region" description="Gly residues" evidence="1">
    <location>
        <begin position="13"/>
        <end position="24"/>
    </location>
</feature>
<keyword evidence="3" id="KW-1185">Reference proteome</keyword>
<evidence type="ECO:0000256" key="1">
    <source>
        <dbReference type="SAM" id="MobiDB-lite"/>
    </source>
</evidence>
<dbReference type="EMBL" id="BMVU01000001">
    <property type="protein sequence ID" value="GGX51712.1"/>
    <property type="molecule type" value="Genomic_DNA"/>
</dbReference>
<reference evidence="2" key="2">
    <citation type="submission" date="2020-09" db="EMBL/GenBank/DDBJ databases">
        <authorList>
            <person name="Sun Q."/>
            <person name="Ohkuma M."/>
        </authorList>
    </citation>
    <scope>NUCLEOTIDE SEQUENCE</scope>
    <source>
        <strain evidence="2">JCM 4790</strain>
    </source>
</reference>
<proteinExistence type="predicted"/>
<comment type="caution">
    <text evidence="2">The sequence shown here is derived from an EMBL/GenBank/DDBJ whole genome shotgun (WGS) entry which is preliminary data.</text>
</comment>